<dbReference type="AlphaFoldDB" id="E3QNL9"/>
<protein>
    <submittedName>
        <fullName evidence="2">Uncharacterized protein</fullName>
    </submittedName>
</protein>
<evidence type="ECO:0000313" key="2">
    <source>
        <dbReference type="EMBL" id="EFQ32506.1"/>
    </source>
</evidence>
<accession>E3QNL9</accession>
<keyword evidence="1" id="KW-0732">Signal</keyword>
<proteinExistence type="predicted"/>
<reference evidence="3" key="1">
    <citation type="journal article" date="2012" name="Nat. Genet.">
        <title>Lifestyle transitions in plant pathogenic Colletotrichum fungi deciphered by genome and transcriptome analyses.</title>
        <authorList>
            <person name="O'Connell R.J."/>
            <person name="Thon M.R."/>
            <person name="Hacquard S."/>
            <person name="Amyotte S.G."/>
            <person name="Kleemann J."/>
            <person name="Torres M.F."/>
            <person name="Damm U."/>
            <person name="Buiate E.A."/>
            <person name="Epstein L."/>
            <person name="Alkan N."/>
            <person name="Altmueller J."/>
            <person name="Alvarado-Balderrama L."/>
            <person name="Bauser C.A."/>
            <person name="Becker C."/>
            <person name="Birren B.W."/>
            <person name="Chen Z."/>
            <person name="Choi J."/>
            <person name="Crouch J.A."/>
            <person name="Duvick J.P."/>
            <person name="Farman M.A."/>
            <person name="Gan P."/>
            <person name="Heiman D."/>
            <person name="Henrissat B."/>
            <person name="Howard R.J."/>
            <person name="Kabbage M."/>
            <person name="Koch C."/>
            <person name="Kracher B."/>
            <person name="Kubo Y."/>
            <person name="Law A.D."/>
            <person name="Lebrun M.-H."/>
            <person name="Lee Y.-H."/>
            <person name="Miyara I."/>
            <person name="Moore N."/>
            <person name="Neumann U."/>
            <person name="Nordstroem K."/>
            <person name="Panaccione D.G."/>
            <person name="Panstruga R."/>
            <person name="Place M."/>
            <person name="Proctor R.H."/>
            <person name="Prusky D."/>
            <person name="Rech G."/>
            <person name="Reinhardt R."/>
            <person name="Rollins J.A."/>
            <person name="Rounsley S."/>
            <person name="Schardl C.L."/>
            <person name="Schwartz D.C."/>
            <person name="Shenoy N."/>
            <person name="Shirasu K."/>
            <person name="Sikhakolli U.R."/>
            <person name="Stueber K."/>
            <person name="Sukno S.A."/>
            <person name="Sweigard J.A."/>
            <person name="Takano Y."/>
            <person name="Takahara H."/>
            <person name="Trail F."/>
            <person name="van der Does H.C."/>
            <person name="Voll L.M."/>
            <person name="Will I."/>
            <person name="Young S."/>
            <person name="Zeng Q."/>
            <person name="Zhang J."/>
            <person name="Zhou S."/>
            <person name="Dickman M.B."/>
            <person name="Schulze-Lefert P."/>
            <person name="Ver Loren van Themaat E."/>
            <person name="Ma L.-J."/>
            <person name="Vaillancourt L.J."/>
        </authorList>
    </citation>
    <scope>NUCLEOTIDE SEQUENCE [LARGE SCALE GENOMIC DNA]</scope>
    <source>
        <strain evidence="3">M1.001 / M2 / FGSC 10212</strain>
    </source>
</reference>
<dbReference type="Proteomes" id="UP000008782">
    <property type="component" value="Unassembled WGS sequence"/>
</dbReference>
<feature type="chain" id="PRO_5003178664" evidence="1">
    <location>
        <begin position="21"/>
        <end position="67"/>
    </location>
</feature>
<dbReference type="EMBL" id="GG697362">
    <property type="protein sequence ID" value="EFQ32506.1"/>
    <property type="molecule type" value="Genomic_DNA"/>
</dbReference>
<gene>
    <name evidence="2" type="ORF">GLRG_07776</name>
</gene>
<dbReference type="RefSeq" id="XP_008096526.1">
    <property type="nucleotide sequence ID" value="XM_008098335.1"/>
</dbReference>
<evidence type="ECO:0000256" key="1">
    <source>
        <dbReference type="SAM" id="SignalP"/>
    </source>
</evidence>
<dbReference type="VEuPathDB" id="FungiDB:GLRG_07776"/>
<evidence type="ECO:0000313" key="3">
    <source>
        <dbReference type="Proteomes" id="UP000008782"/>
    </source>
</evidence>
<sequence length="67" mass="6725">MYSPKLILSVLTALLIPVYAQIPAGCSEFDGGGGELAQNQCPSGQKFCGGAPGGGLAYICCPNSVSC</sequence>
<keyword evidence="3" id="KW-1185">Reference proteome</keyword>
<organism evidence="3">
    <name type="scientific">Colletotrichum graminicola (strain M1.001 / M2 / FGSC 10212)</name>
    <name type="common">Maize anthracnose fungus</name>
    <name type="synonym">Glomerella graminicola</name>
    <dbReference type="NCBI Taxonomy" id="645133"/>
    <lineage>
        <taxon>Eukaryota</taxon>
        <taxon>Fungi</taxon>
        <taxon>Dikarya</taxon>
        <taxon>Ascomycota</taxon>
        <taxon>Pezizomycotina</taxon>
        <taxon>Sordariomycetes</taxon>
        <taxon>Hypocreomycetidae</taxon>
        <taxon>Glomerellales</taxon>
        <taxon>Glomerellaceae</taxon>
        <taxon>Colletotrichum</taxon>
        <taxon>Colletotrichum graminicola species complex</taxon>
    </lineage>
</organism>
<feature type="signal peptide" evidence="1">
    <location>
        <begin position="1"/>
        <end position="20"/>
    </location>
</feature>
<dbReference type="HOGENOM" id="CLU_2812187_0_0_1"/>
<dbReference type="GeneID" id="24413141"/>
<name>E3QNL9_COLGM</name>